<evidence type="ECO:0000313" key="3">
    <source>
        <dbReference type="Proteomes" id="UP001162131"/>
    </source>
</evidence>
<name>A0AAU9J430_9CILI</name>
<gene>
    <name evidence="2" type="ORF">BSTOLATCC_MIC22072</name>
</gene>
<dbReference type="Pfam" id="PF01852">
    <property type="entry name" value="START"/>
    <property type="match status" value="1"/>
</dbReference>
<dbReference type="SUPFAM" id="SSF55961">
    <property type="entry name" value="Bet v1-like"/>
    <property type="match status" value="1"/>
</dbReference>
<dbReference type="Proteomes" id="UP001162131">
    <property type="component" value="Unassembled WGS sequence"/>
</dbReference>
<dbReference type="SMART" id="SM00234">
    <property type="entry name" value="START"/>
    <property type="match status" value="1"/>
</dbReference>
<dbReference type="Gene3D" id="3.30.530.20">
    <property type="match status" value="1"/>
</dbReference>
<dbReference type="AlphaFoldDB" id="A0AAU9J430"/>
<organism evidence="2 3">
    <name type="scientific">Blepharisma stoltei</name>
    <dbReference type="NCBI Taxonomy" id="1481888"/>
    <lineage>
        <taxon>Eukaryota</taxon>
        <taxon>Sar</taxon>
        <taxon>Alveolata</taxon>
        <taxon>Ciliophora</taxon>
        <taxon>Postciliodesmatophora</taxon>
        <taxon>Heterotrichea</taxon>
        <taxon>Heterotrichida</taxon>
        <taxon>Blepharismidae</taxon>
        <taxon>Blepharisma</taxon>
    </lineage>
</organism>
<dbReference type="PROSITE" id="PS50848">
    <property type="entry name" value="START"/>
    <property type="match status" value="1"/>
</dbReference>
<accession>A0AAU9J430</accession>
<dbReference type="PANTHER" id="PTHR19308:SF14">
    <property type="entry name" value="START DOMAIN-CONTAINING PROTEIN"/>
    <property type="match status" value="1"/>
</dbReference>
<comment type="caution">
    <text evidence="2">The sequence shown here is derived from an EMBL/GenBank/DDBJ whole genome shotgun (WGS) entry which is preliminary data.</text>
</comment>
<dbReference type="InterPro" id="IPR051213">
    <property type="entry name" value="START_lipid_transfer"/>
</dbReference>
<dbReference type="InterPro" id="IPR023393">
    <property type="entry name" value="START-like_dom_sf"/>
</dbReference>
<sequence>MDNIMRRDQESTEFLSDSLHCKQLQDPNSHPYIRNFQDLVSFENEDTAQPNWSRVYFSDTCEVFRKSANDSNVCIIKAFCTLNYPIDVIYKAIWDPEIRVAWDKIFLDYKVEKNDEFSEFLYFRIKSPPGITQRDWIQRRTMIKNYPEHGSITMHSESIDHPDYPVLGNVIRAETKFSGYILRPLENGRTKLTIISQNDIKGGIPKKLVSFFAGRTPKKWLKTLSKSCNRLMNTI</sequence>
<dbReference type="CDD" id="cd00177">
    <property type="entry name" value="START"/>
    <property type="match status" value="1"/>
</dbReference>
<dbReference type="PANTHER" id="PTHR19308">
    <property type="entry name" value="PHOSPHATIDYLCHOLINE TRANSFER PROTEIN"/>
    <property type="match status" value="1"/>
</dbReference>
<reference evidence="2" key="1">
    <citation type="submission" date="2021-09" db="EMBL/GenBank/DDBJ databases">
        <authorList>
            <consortium name="AG Swart"/>
            <person name="Singh M."/>
            <person name="Singh A."/>
            <person name="Seah K."/>
            <person name="Emmerich C."/>
        </authorList>
    </citation>
    <scope>NUCLEOTIDE SEQUENCE</scope>
    <source>
        <strain evidence="2">ATCC30299</strain>
    </source>
</reference>
<evidence type="ECO:0000313" key="2">
    <source>
        <dbReference type="EMBL" id="CAG9318702.1"/>
    </source>
</evidence>
<feature type="domain" description="START" evidence="1">
    <location>
        <begin position="49"/>
        <end position="233"/>
    </location>
</feature>
<dbReference type="GO" id="GO:0005737">
    <property type="term" value="C:cytoplasm"/>
    <property type="evidence" value="ECO:0007669"/>
    <property type="project" value="UniProtKB-ARBA"/>
</dbReference>
<protein>
    <recommendedName>
        <fullName evidence="1">START domain-containing protein</fullName>
    </recommendedName>
</protein>
<dbReference type="EMBL" id="CAJZBQ010000021">
    <property type="protein sequence ID" value="CAG9318702.1"/>
    <property type="molecule type" value="Genomic_DNA"/>
</dbReference>
<evidence type="ECO:0000259" key="1">
    <source>
        <dbReference type="PROSITE" id="PS50848"/>
    </source>
</evidence>
<keyword evidence="3" id="KW-1185">Reference proteome</keyword>
<dbReference type="GO" id="GO:0008289">
    <property type="term" value="F:lipid binding"/>
    <property type="evidence" value="ECO:0007669"/>
    <property type="project" value="InterPro"/>
</dbReference>
<proteinExistence type="predicted"/>
<dbReference type="InterPro" id="IPR002913">
    <property type="entry name" value="START_lipid-bd_dom"/>
</dbReference>